<accession>A0AAY4CKL6</accession>
<protein>
    <recommendedName>
        <fullName evidence="2">CBM21 domain-containing protein</fullName>
    </recommendedName>
</protein>
<dbReference type="PANTHER" id="PTHR12307">
    <property type="entry name" value="PROTEIN PHOSPHATASE 1 REGULATORY SUBUNIT"/>
    <property type="match status" value="1"/>
</dbReference>
<dbReference type="InterPro" id="IPR050782">
    <property type="entry name" value="PP1_regulatory_subunit_3"/>
</dbReference>
<dbReference type="AlphaFoldDB" id="A0AAY4CKL6"/>
<evidence type="ECO:0000256" key="1">
    <source>
        <dbReference type="SAM" id="MobiDB-lite"/>
    </source>
</evidence>
<sequence>MLHEYPHFVREKPMELTGEQRQVRFPSFLVPPESCFWDEDEEEEVRGVKPKSSPVPTRRNSDSLDNFELLPPSSNRKVSFADAFGFSLVSVKEFAGWDIPTPTIVLPVLDFRDKDEYFLSSLFTTTWSAEELAKKVEEQKLELESIEILPGTTTLRGVVRVLNVCYSKTVYIRVSLDQWLSHFDLLAEYAPGCGDGNTECFSFKYTIVPSFSVNGTRVDFCLRCETEVGTFWANNGGQNYVLFCHQKVKEPQEKTCTEEVRSRKSCLKTASYIIYHFLKWTTLFRQGAPRHPRGSFHRNTSRCE</sequence>
<reference evidence="3 4" key="1">
    <citation type="submission" date="2020-06" db="EMBL/GenBank/DDBJ databases">
        <authorList>
            <consortium name="Wellcome Sanger Institute Data Sharing"/>
        </authorList>
    </citation>
    <scope>NUCLEOTIDE SEQUENCE [LARGE SCALE GENOMIC DNA]</scope>
</reference>
<proteinExistence type="predicted"/>
<evidence type="ECO:0000259" key="2">
    <source>
        <dbReference type="PROSITE" id="PS51159"/>
    </source>
</evidence>
<evidence type="ECO:0000313" key="3">
    <source>
        <dbReference type="Ensembl" id="ENSDCDP00010033750.1"/>
    </source>
</evidence>
<dbReference type="GO" id="GO:0008157">
    <property type="term" value="F:protein phosphatase 1 binding"/>
    <property type="evidence" value="ECO:0007669"/>
    <property type="project" value="TreeGrafter"/>
</dbReference>
<dbReference type="Gene3D" id="2.60.40.2440">
    <property type="entry name" value="Carbohydrate binding type-21 domain"/>
    <property type="match status" value="1"/>
</dbReference>
<feature type="domain" description="CBM21" evidence="2">
    <location>
        <begin position="133"/>
        <end position="243"/>
    </location>
</feature>
<dbReference type="Ensembl" id="ENSDCDT00010041771.1">
    <property type="protein sequence ID" value="ENSDCDP00010033750.1"/>
    <property type="gene ID" value="ENSDCDG00010021469.1"/>
</dbReference>
<feature type="region of interest" description="Disordered" evidence="1">
    <location>
        <begin position="41"/>
        <end position="64"/>
    </location>
</feature>
<dbReference type="CDD" id="cd22255">
    <property type="entry name" value="PBD_PPP1R3A"/>
    <property type="match status" value="1"/>
</dbReference>
<organism evidence="3 4">
    <name type="scientific">Denticeps clupeoides</name>
    <name type="common">denticle herring</name>
    <dbReference type="NCBI Taxonomy" id="299321"/>
    <lineage>
        <taxon>Eukaryota</taxon>
        <taxon>Metazoa</taxon>
        <taxon>Chordata</taxon>
        <taxon>Craniata</taxon>
        <taxon>Vertebrata</taxon>
        <taxon>Euteleostomi</taxon>
        <taxon>Actinopterygii</taxon>
        <taxon>Neopterygii</taxon>
        <taxon>Teleostei</taxon>
        <taxon>Clupei</taxon>
        <taxon>Clupeiformes</taxon>
        <taxon>Denticipitoidei</taxon>
        <taxon>Denticipitidae</taxon>
        <taxon>Denticeps</taxon>
    </lineage>
</organism>
<dbReference type="GO" id="GO:0000164">
    <property type="term" value="C:protein phosphatase type 1 complex"/>
    <property type="evidence" value="ECO:0007669"/>
    <property type="project" value="TreeGrafter"/>
</dbReference>
<dbReference type="Pfam" id="PF03370">
    <property type="entry name" value="CBM_21"/>
    <property type="match status" value="1"/>
</dbReference>
<evidence type="ECO:0000313" key="4">
    <source>
        <dbReference type="Proteomes" id="UP000694580"/>
    </source>
</evidence>
<dbReference type="Proteomes" id="UP000694580">
    <property type="component" value="Chromosome 17"/>
</dbReference>
<dbReference type="InterPro" id="IPR038175">
    <property type="entry name" value="CBM21_dom_sf"/>
</dbReference>
<reference evidence="3" key="2">
    <citation type="submission" date="2025-08" db="UniProtKB">
        <authorList>
            <consortium name="Ensembl"/>
        </authorList>
    </citation>
    <scope>IDENTIFICATION</scope>
</reference>
<dbReference type="GO" id="GO:2001069">
    <property type="term" value="F:glycogen binding"/>
    <property type="evidence" value="ECO:0007669"/>
    <property type="project" value="TreeGrafter"/>
</dbReference>
<dbReference type="PANTHER" id="PTHR12307:SF2">
    <property type="entry name" value="PROTEIN PHOSPHATASE 1 REGULATORY SUBUNIT 3A"/>
    <property type="match status" value="1"/>
</dbReference>
<dbReference type="GO" id="GO:0005979">
    <property type="term" value="P:regulation of glycogen biosynthetic process"/>
    <property type="evidence" value="ECO:0007669"/>
    <property type="project" value="TreeGrafter"/>
</dbReference>
<dbReference type="PROSITE" id="PS51159">
    <property type="entry name" value="CBM21"/>
    <property type="match status" value="1"/>
</dbReference>
<reference evidence="3" key="3">
    <citation type="submission" date="2025-09" db="UniProtKB">
        <authorList>
            <consortium name="Ensembl"/>
        </authorList>
    </citation>
    <scope>IDENTIFICATION</scope>
</reference>
<dbReference type="InterPro" id="IPR005036">
    <property type="entry name" value="CBM21_dom"/>
</dbReference>
<name>A0AAY4CKL6_9TELE</name>
<keyword evidence="4" id="KW-1185">Reference proteome</keyword>
<dbReference type="GeneTree" id="ENSGT00940000157682"/>